<protein>
    <recommendedName>
        <fullName evidence="4">DUF3951 domain-containing protein</fullName>
    </recommendedName>
</protein>
<organism evidence="2 3">
    <name type="scientific">Haloplasma contractile SSD-17B</name>
    <dbReference type="NCBI Taxonomy" id="1033810"/>
    <lineage>
        <taxon>Bacteria</taxon>
        <taxon>Bacillati</taxon>
        <taxon>Mycoplasmatota</taxon>
        <taxon>Mollicutes</taxon>
        <taxon>Haloplasmatales</taxon>
        <taxon>Haloplasmataceae</taxon>
        <taxon>Haloplasma</taxon>
    </lineage>
</organism>
<evidence type="ECO:0000256" key="1">
    <source>
        <dbReference type="SAM" id="Phobius"/>
    </source>
</evidence>
<dbReference type="Proteomes" id="UP000005707">
    <property type="component" value="Unassembled WGS sequence"/>
</dbReference>
<proteinExistence type="predicted"/>
<keyword evidence="1" id="KW-1133">Transmembrane helix</keyword>
<dbReference type="AlphaFoldDB" id="U2FJP7"/>
<dbReference type="RefSeq" id="WP_008827037.1">
    <property type="nucleotide sequence ID" value="NZ_AFNU02000010.1"/>
</dbReference>
<reference evidence="2 3" key="2">
    <citation type="journal article" date="2013" name="PLoS ONE">
        <title>INDIGO - INtegrated Data Warehouse of MIcrobial GenOmes with Examples from the Red Sea Extremophiles.</title>
        <authorList>
            <person name="Alam I."/>
            <person name="Antunes A."/>
            <person name="Kamau A.A."/>
            <person name="Ba Alawi W."/>
            <person name="Kalkatawi M."/>
            <person name="Stingl U."/>
            <person name="Bajic V.B."/>
        </authorList>
    </citation>
    <scope>NUCLEOTIDE SEQUENCE [LARGE SCALE GENOMIC DNA]</scope>
    <source>
        <strain evidence="2 3">SSD-17B</strain>
    </source>
</reference>
<evidence type="ECO:0008006" key="4">
    <source>
        <dbReference type="Google" id="ProtNLM"/>
    </source>
</evidence>
<keyword evidence="3" id="KW-1185">Reference proteome</keyword>
<evidence type="ECO:0000313" key="2">
    <source>
        <dbReference type="EMBL" id="ERJ11479.1"/>
    </source>
</evidence>
<feature type="transmembrane region" description="Helical" evidence="1">
    <location>
        <begin position="6"/>
        <end position="24"/>
    </location>
</feature>
<comment type="caution">
    <text evidence="2">The sequence shown here is derived from an EMBL/GenBank/DDBJ whole genome shotgun (WGS) entry which is preliminary data.</text>
</comment>
<keyword evidence="1" id="KW-0812">Transmembrane</keyword>
<reference evidence="2 3" key="1">
    <citation type="journal article" date="2011" name="J. Bacteriol.">
        <title>Genome sequence of Haloplasma contractile, an unusual contractile bacterium from a deep-sea anoxic brine lake.</title>
        <authorList>
            <person name="Antunes A."/>
            <person name="Alam I."/>
            <person name="El Dorry H."/>
            <person name="Siam R."/>
            <person name="Robertson A."/>
            <person name="Bajic V.B."/>
            <person name="Stingl U."/>
        </authorList>
    </citation>
    <scope>NUCLEOTIDE SEQUENCE [LARGE SCALE GENOMIC DNA]</scope>
    <source>
        <strain evidence="2 3">SSD-17B</strain>
    </source>
</reference>
<keyword evidence="1" id="KW-0472">Membrane</keyword>
<accession>U2FJP7</accession>
<sequence>METSHYVMITIGIIIFFISLVLLYRFGKRKGYYRGFEDGYTNSPYFTEDEILETLSKVRHQRKGQKNKNK</sequence>
<evidence type="ECO:0000313" key="3">
    <source>
        <dbReference type="Proteomes" id="UP000005707"/>
    </source>
</evidence>
<name>U2FJP7_9MOLU</name>
<dbReference type="EMBL" id="AFNU02000010">
    <property type="protein sequence ID" value="ERJ11479.1"/>
    <property type="molecule type" value="Genomic_DNA"/>
</dbReference>
<dbReference type="InParanoid" id="U2FJP7"/>
<gene>
    <name evidence="2" type="ORF">HLPCO_002391</name>
</gene>